<proteinExistence type="predicted"/>
<evidence type="ECO:0000313" key="2">
    <source>
        <dbReference type="EMBL" id="MPD00765.1"/>
    </source>
</evidence>
<keyword evidence="3" id="KW-1185">Reference proteome</keyword>
<dbReference type="Proteomes" id="UP000324222">
    <property type="component" value="Unassembled WGS sequence"/>
</dbReference>
<feature type="compositionally biased region" description="Basic and acidic residues" evidence="1">
    <location>
        <begin position="68"/>
        <end position="78"/>
    </location>
</feature>
<protein>
    <submittedName>
        <fullName evidence="2">Uncharacterized protein</fullName>
    </submittedName>
</protein>
<feature type="region of interest" description="Disordered" evidence="1">
    <location>
        <begin position="53"/>
        <end position="78"/>
    </location>
</feature>
<evidence type="ECO:0000256" key="1">
    <source>
        <dbReference type="SAM" id="MobiDB-lite"/>
    </source>
</evidence>
<comment type="caution">
    <text evidence="2">The sequence shown here is derived from an EMBL/GenBank/DDBJ whole genome shotgun (WGS) entry which is preliminary data.</text>
</comment>
<accession>A0A5B7K7S1</accession>
<evidence type="ECO:0000313" key="3">
    <source>
        <dbReference type="Proteomes" id="UP000324222"/>
    </source>
</evidence>
<dbReference type="AlphaFoldDB" id="A0A5B7K7S1"/>
<sequence>MKIEIKDRKECNISVARKRLKIVSQRRGADETKKLFIPPYLIKLYEWKPPHKHAKSTPELAVGGARKTGKDATEHLTS</sequence>
<organism evidence="2 3">
    <name type="scientific">Portunus trituberculatus</name>
    <name type="common">Swimming crab</name>
    <name type="synonym">Neptunus trituberculatus</name>
    <dbReference type="NCBI Taxonomy" id="210409"/>
    <lineage>
        <taxon>Eukaryota</taxon>
        <taxon>Metazoa</taxon>
        <taxon>Ecdysozoa</taxon>
        <taxon>Arthropoda</taxon>
        <taxon>Crustacea</taxon>
        <taxon>Multicrustacea</taxon>
        <taxon>Malacostraca</taxon>
        <taxon>Eumalacostraca</taxon>
        <taxon>Eucarida</taxon>
        <taxon>Decapoda</taxon>
        <taxon>Pleocyemata</taxon>
        <taxon>Brachyura</taxon>
        <taxon>Eubrachyura</taxon>
        <taxon>Portunoidea</taxon>
        <taxon>Portunidae</taxon>
        <taxon>Portuninae</taxon>
        <taxon>Portunus</taxon>
    </lineage>
</organism>
<gene>
    <name evidence="2" type="ORF">E2C01_096262</name>
</gene>
<reference evidence="2 3" key="1">
    <citation type="submission" date="2019-05" db="EMBL/GenBank/DDBJ databases">
        <title>Another draft genome of Portunus trituberculatus and its Hox gene families provides insights of decapod evolution.</title>
        <authorList>
            <person name="Jeong J.-H."/>
            <person name="Song I."/>
            <person name="Kim S."/>
            <person name="Choi T."/>
            <person name="Kim D."/>
            <person name="Ryu S."/>
            <person name="Kim W."/>
        </authorList>
    </citation>
    <scope>NUCLEOTIDE SEQUENCE [LARGE SCALE GENOMIC DNA]</scope>
    <source>
        <tissue evidence="2">Muscle</tissue>
    </source>
</reference>
<name>A0A5B7K7S1_PORTR</name>
<dbReference type="EMBL" id="VSRR010124311">
    <property type="protein sequence ID" value="MPD00765.1"/>
    <property type="molecule type" value="Genomic_DNA"/>
</dbReference>